<dbReference type="EMBL" id="LAYJ01000112">
    <property type="protein sequence ID" value="KKI50243.1"/>
    <property type="molecule type" value="Genomic_DNA"/>
</dbReference>
<keyword evidence="2 5" id="KW-0812">Transmembrane</keyword>
<keyword evidence="4 5" id="KW-0472">Membrane</keyword>
<evidence type="ECO:0000313" key="7">
    <source>
        <dbReference type="EMBL" id="KKI50243.1"/>
    </source>
</evidence>
<organism evidence="7 8">
    <name type="scientific">Christensenella hongkongensis</name>
    <dbReference type="NCBI Taxonomy" id="270498"/>
    <lineage>
        <taxon>Bacteria</taxon>
        <taxon>Bacillati</taxon>
        <taxon>Bacillota</taxon>
        <taxon>Clostridia</taxon>
        <taxon>Christensenellales</taxon>
        <taxon>Christensenellaceae</taxon>
        <taxon>Christensenella</taxon>
    </lineage>
</organism>
<feature type="domain" description="ABC-2 type transporter transmembrane" evidence="6">
    <location>
        <begin position="23"/>
        <end position="165"/>
    </location>
</feature>
<dbReference type="NCBIfam" id="TIGR03061">
    <property type="entry name" value="pip_yhgE_Nterm"/>
    <property type="match status" value="1"/>
</dbReference>
<evidence type="ECO:0000256" key="4">
    <source>
        <dbReference type="ARBA" id="ARBA00023136"/>
    </source>
</evidence>
<dbReference type="AlphaFoldDB" id="A0A0M2NDH7"/>
<dbReference type="SUPFAM" id="SSF58104">
    <property type="entry name" value="Methyl-accepting chemotaxis protein (MCP) signaling domain"/>
    <property type="match status" value="1"/>
</dbReference>
<dbReference type="NCBIfam" id="TIGR03057">
    <property type="entry name" value="xxxLxxG_by_4"/>
    <property type="match status" value="9"/>
</dbReference>
<dbReference type="GO" id="GO:0140359">
    <property type="term" value="F:ABC-type transporter activity"/>
    <property type="evidence" value="ECO:0007669"/>
    <property type="project" value="InterPro"/>
</dbReference>
<dbReference type="PATRIC" id="fig|270498.16.peg.2058"/>
<feature type="domain" description="ABC-2 type transporter transmembrane" evidence="6">
    <location>
        <begin position="564"/>
        <end position="788"/>
    </location>
</feature>
<feature type="transmembrane region" description="Helical" evidence="5">
    <location>
        <begin position="714"/>
        <end position="733"/>
    </location>
</feature>
<reference evidence="7 8" key="1">
    <citation type="submission" date="2015-04" db="EMBL/GenBank/DDBJ databases">
        <title>Draft genome sequence of bacteremic isolate Catabacter hongkongensis type strain HKU16T.</title>
        <authorList>
            <person name="Lau S.K."/>
            <person name="Teng J.L."/>
            <person name="Huang Y."/>
            <person name="Curreem S.O."/>
            <person name="Tsui S.K."/>
            <person name="Woo P.C."/>
        </authorList>
    </citation>
    <scope>NUCLEOTIDE SEQUENCE [LARGE SCALE GENOMIC DNA]</scope>
    <source>
        <strain evidence="7 8">HKU16</strain>
    </source>
</reference>
<evidence type="ECO:0000313" key="8">
    <source>
        <dbReference type="Proteomes" id="UP000034076"/>
    </source>
</evidence>
<evidence type="ECO:0000256" key="5">
    <source>
        <dbReference type="SAM" id="Phobius"/>
    </source>
</evidence>
<feature type="transmembrane region" description="Helical" evidence="5">
    <location>
        <begin position="20"/>
        <end position="43"/>
    </location>
</feature>
<feature type="transmembrane region" description="Helical" evidence="5">
    <location>
        <begin position="655"/>
        <end position="678"/>
    </location>
</feature>
<dbReference type="InterPro" id="IPR051328">
    <property type="entry name" value="T7SS_ABC-Transporter"/>
</dbReference>
<evidence type="ECO:0000256" key="2">
    <source>
        <dbReference type="ARBA" id="ARBA00022692"/>
    </source>
</evidence>
<dbReference type="GO" id="GO:0016020">
    <property type="term" value="C:membrane"/>
    <property type="evidence" value="ECO:0007669"/>
    <property type="project" value="UniProtKB-SubCell"/>
</dbReference>
<feature type="transmembrane region" description="Helical" evidence="5">
    <location>
        <begin position="767"/>
        <end position="789"/>
    </location>
</feature>
<sequence>MKFAKIAGNDISSIFTNRLIRVSVIAILIVPMLYSLCYLAAFWNPYGRLDQLPVAVLNLDEGATLDGKPVNYGDNVVDDLRGNNEVKWSFITQDDLKDGFQNTEYYSMFTIPEDFSQKIVNAKTGEPTVADIIYTSNQAKNFLASQISGNVEVQLKDQVSSSVTKEYTLAAFDGLYDAKDGLSQAEDGAAELHDGIGLLYGKLPDLTDGASKLTDGSSTLNTGLTQLNSNVPALKSGSAQLSGGLAELNSQVPALTQGANQLSEGAGRLSGGIDSLEAKSSELASGVNQLYEGAQSLSGGITELSDRTSELSGGAAAVKSGTAKLRDSADALAQGAAGVSSGLDALISATSSTTDFDDAVTDIKALIDSGSATPDQLKGALDALQSSYHSNLADLNNGLQSAKGGVGSIETGLGALQYTLDPSNTVMPDGSPAFAAGVDQLTNGIDTAADAINTQLKPGADQLASGIGELDGKLPALSEGINTLSEGAHQLDSGATELSEKTPALANGVSQLATGSNALNSGINQAANGISQLTSGSSELKNGMDSLQSQLPQLTDGVTKLNDGSAELSTKLADGVSYIDGNLVNSSESMAEYISEPVSISNQPVNPVPDYGTGFAPYFIPLSLWVGAILMFFIISPRTDPRYQAGSVQSVIGKYLSYAFIGVLQAIMVGAVVLTLGLTPNNPALYFFTIIVMSLTSIAIVQALISLLGDAGRLIAIVLLILQLTADAGTFPLELVPNFFKVLNPFMPFTYCVTALREAISGSDIALIWQCIGILAIFLGSFLALSIIFKKRGEKLQDKVEQMKLA</sequence>
<evidence type="ECO:0000259" key="6">
    <source>
        <dbReference type="Pfam" id="PF12698"/>
    </source>
</evidence>
<dbReference type="RefSeq" id="WP_046444110.1">
    <property type="nucleotide sequence ID" value="NZ_LAYJ01000112.1"/>
</dbReference>
<dbReference type="Pfam" id="PF12698">
    <property type="entry name" value="ABC2_membrane_3"/>
    <property type="match status" value="2"/>
</dbReference>
<protein>
    <recommendedName>
        <fullName evidence="6">ABC-2 type transporter transmembrane domain-containing protein</fullName>
    </recommendedName>
</protein>
<dbReference type="InterPro" id="IPR013525">
    <property type="entry name" value="ABC2_TM"/>
</dbReference>
<dbReference type="PANTHER" id="PTHR43077:SF5">
    <property type="entry name" value="PHAGE INFECTION PROTEIN"/>
    <property type="match status" value="1"/>
</dbReference>
<dbReference type="PANTHER" id="PTHR43077">
    <property type="entry name" value="TRANSPORT PERMEASE YVFS-RELATED"/>
    <property type="match status" value="1"/>
</dbReference>
<gene>
    <name evidence="7" type="ORF">CHK_2306</name>
</gene>
<feature type="transmembrane region" description="Helical" evidence="5">
    <location>
        <begin position="615"/>
        <end position="635"/>
    </location>
</feature>
<name>A0A0M2NDH7_9FIRM</name>
<keyword evidence="3 5" id="KW-1133">Transmembrane helix</keyword>
<proteinExistence type="predicted"/>
<dbReference type="Gene3D" id="1.10.287.950">
    <property type="entry name" value="Methyl-accepting chemotaxis protein"/>
    <property type="match status" value="2"/>
</dbReference>
<feature type="transmembrane region" description="Helical" evidence="5">
    <location>
        <begin position="684"/>
        <end position="707"/>
    </location>
</feature>
<evidence type="ECO:0000256" key="3">
    <source>
        <dbReference type="ARBA" id="ARBA00022989"/>
    </source>
</evidence>
<keyword evidence="8" id="KW-1185">Reference proteome</keyword>
<comment type="subcellular location">
    <subcellularLocation>
        <location evidence="1">Membrane</location>
        <topology evidence="1">Multi-pass membrane protein</topology>
    </subcellularLocation>
</comment>
<dbReference type="Gene3D" id="3.40.1710.10">
    <property type="entry name" value="abc type-2 transporter like domain"/>
    <property type="match status" value="1"/>
</dbReference>
<dbReference type="OrthoDB" id="9811483at2"/>
<comment type="caution">
    <text evidence="7">The sequence shown here is derived from an EMBL/GenBank/DDBJ whole genome shotgun (WGS) entry which is preliminary data.</text>
</comment>
<accession>A0A0M2NDH7</accession>
<dbReference type="NCBIfam" id="TIGR03062">
    <property type="entry name" value="pip_yhgE_Cterm"/>
    <property type="match status" value="1"/>
</dbReference>
<evidence type="ECO:0000256" key="1">
    <source>
        <dbReference type="ARBA" id="ARBA00004141"/>
    </source>
</evidence>
<dbReference type="Proteomes" id="UP000034076">
    <property type="component" value="Unassembled WGS sequence"/>
</dbReference>
<dbReference type="InterPro" id="IPR017500">
    <property type="entry name" value="Phage_infect_YhgE_N"/>
</dbReference>
<dbReference type="InterPro" id="IPR023908">
    <property type="entry name" value="xxxLxxG_rpt"/>
</dbReference>
<dbReference type="InterPro" id="IPR017501">
    <property type="entry name" value="Phage_infect_YhgE_C"/>
</dbReference>